<accession>A0ACB9C7E4</accession>
<organism evidence="1 2">
    <name type="scientific">Smallanthus sonchifolius</name>
    <dbReference type="NCBI Taxonomy" id="185202"/>
    <lineage>
        <taxon>Eukaryota</taxon>
        <taxon>Viridiplantae</taxon>
        <taxon>Streptophyta</taxon>
        <taxon>Embryophyta</taxon>
        <taxon>Tracheophyta</taxon>
        <taxon>Spermatophyta</taxon>
        <taxon>Magnoliopsida</taxon>
        <taxon>eudicotyledons</taxon>
        <taxon>Gunneridae</taxon>
        <taxon>Pentapetalae</taxon>
        <taxon>asterids</taxon>
        <taxon>campanulids</taxon>
        <taxon>Asterales</taxon>
        <taxon>Asteraceae</taxon>
        <taxon>Asteroideae</taxon>
        <taxon>Heliantheae alliance</taxon>
        <taxon>Millerieae</taxon>
        <taxon>Smallanthus</taxon>
    </lineage>
</organism>
<reference evidence="1 2" key="2">
    <citation type="journal article" date="2022" name="Mol. Ecol. Resour.">
        <title>The genomes of chicory, endive, great burdock and yacon provide insights into Asteraceae paleo-polyploidization history and plant inulin production.</title>
        <authorList>
            <person name="Fan W."/>
            <person name="Wang S."/>
            <person name="Wang H."/>
            <person name="Wang A."/>
            <person name="Jiang F."/>
            <person name="Liu H."/>
            <person name="Zhao H."/>
            <person name="Xu D."/>
            <person name="Zhang Y."/>
        </authorList>
    </citation>
    <scope>NUCLEOTIDE SEQUENCE [LARGE SCALE GENOMIC DNA]</scope>
    <source>
        <strain evidence="2">cv. Yunnan</strain>
        <tissue evidence="1">Leaves</tissue>
    </source>
</reference>
<evidence type="ECO:0000313" key="1">
    <source>
        <dbReference type="EMBL" id="KAI3730232.1"/>
    </source>
</evidence>
<sequence>MTPAAAQELKFKLITPSDRLRVQQLLNFSFANHTADVLSCFGSHNTFLTSSNHFTKLEGGARSSKSKGKAPM</sequence>
<dbReference type="EMBL" id="CM042038">
    <property type="protein sequence ID" value="KAI3730232.1"/>
    <property type="molecule type" value="Genomic_DNA"/>
</dbReference>
<gene>
    <name evidence="1" type="ORF">L1987_61401</name>
</gene>
<proteinExistence type="predicted"/>
<name>A0ACB9C7E4_9ASTR</name>
<dbReference type="Proteomes" id="UP001056120">
    <property type="component" value="Linkage Group LG21"/>
</dbReference>
<reference evidence="2" key="1">
    <citation type="journal article" date="2022" name="Mol. Ecol. Resour.">
        <title>The genomes of chicory, endive, great burdock and yacon provide insights into Asteraceae palaeo-polyploidization history and plant inulin production.</title>
        <authorList>
            <person name="Fan W."/>
            <person name="Wang S."/>
            <person name="Wang H."/>
            <person name="Wang A."/>
            <person name="Jiang F."/>
            <person name="Liu H."/>
            <person name="Zhao H."/>
            <person name="Xu D."/>
            <person name="Zhang Y."/>
        </authorList>
    </citation>
    <scope>NUCLEOTIDE SEQUENCE [LARGE SCALE GENOMIC DNA]</scope>
    <source>
        <strain evidence="2">cv. Yunnan</strain>
    </source>
</reference>
<protein>
    <submittedName>
        <fullName evidence="1">Uncharacterized protein</fullName>
    </submittedName>
</protein>
<evidence type="ECO:0000313" key="2">
    <source>
        <dbReference type="Proteomes" id="UP001056120"/>
    </source>
</evidence>
<keyword evidence="2" id="KW-1185">Reference proteome</keyword>
<comment type="caution">
    <text evidence="1">The sequence shown here is derived from an EMBL/GenBank/DDBJ whole genome shotgun (WGS) entry which is preliminary data.</text>
</comment>